<reference evidence="18" key="2">
    <citation type="submission" date="2025-09" db="UniProtKB">
        <authorList>
            <consortium name="Ensembl"/>
        </authorList>
    </citation>
    <scope>IDENTIFICATION</scope>
    <source>
        <strain evidence="18">Glennie</strain>
    </source>
</reference>
<comment type="catalytic activity">
    <reaction evidence="12">
        <text>a 1,2-diacyl-sn-glycero-3-phosphocholine + H2O = a 1-acyl-sn-glycero-3-phosphocholine + a fatty acid + H(+)</text>
        <dbReference type="Rhea" id="RHEA:15801"/>
        <dbReference type="ChEBI" id="CHEBI:15377"/>
        <dbReference type="ChEBI" id="CHEBI:15378"/>
        <dbReference type="ChEBI" id="CHEBI:28868"/>
        <dbReference type="ChEBI" id="CHEBI:57643"/>
        <dbReference type="ChEBI" id="CHEBI:58168"/>
        <dbReference type="EC" id="3.1.1.4"/>
    </reaction>
    <physiologicalReaction direction="left-to-right" evidence="12">
        <dbReference type="Rhea" id="RHEA:15802"/>
    </physiologicalReaction>
</comment>
<dbReference type="Pfam" id="PF18695">
    <property type="entry name" value="cPLA2_C2"/>
    <property type="match status" value="1"/>
</dbReference>
<organism evidence="18 19">
    <name type="scientific">Ornithorhynchus anatinus</name>
    <name type="common">Duckbill platypus</name>
    <dbReference type="NCBI Taxonomy" id="9258"/>
    <lineage>
        <taxon>Eukaryota</taxon>
        <taxon>Metazoa</taxon>
        <taxon>Chordata</taxon>
        <taxon>Craniata</taxon>
        <taxon>Vertebrata</taxon>
        <taxon>Euteleostomi</taxon>
        <taxon>Mammalia</taxon>
        <taxon>Monotremata</taxon>
        <taxon>Ornithorhynchidae</taxon>
        <taxon>Ornithorhynchus</taxon>
    </lineage>
</organism>
<dbReference type="GO" id="GO:0016020">
    <property type="term" value="C:membrane"/>
    <property type="evidence" value="ECO:0007669"/>
    <property type="project" value="UniProtKB-SubCell"/>
</dbReference>
<evidence type="ECO:0000313" key="19">
    <source>
        <dbReference type="Proteomes" id="UP000002279"/>
    </source>
</evidence>
<evidence type="ECO:0000256" key="5">
    <source>
        <dbReference type="ARBA" id="ARBA00022490"/>
    </source>
</evidence>
<dbReference type="OMA" id="FRFRIHS"/>
<comment type="cofactor">
    <cofactor evidence="1">
        <name>Ca(2+)</name>
        <dbReference type="ChEBI" id="CHEBI:29108"/>
    </cofactor>
</comment>
<dbReference type="eggNOG" id="KOG1325">
    <property type="taxonomic scope" value="Eukaryota"/>
</dbReference>
<sequence length="767" mass="85755">MPNWGPGGLLSVRVLQAHGFPSRDLLSPSDCYVCLRLPTATSQELRTRTVRNCSCPVWNQTFRFRIQGRLKNVLELKVFDRDLLSADDLLFSVLFDAGTLRAGETRLESFTLNPQARRGRTRPSCSALVLPQARELCCLDVSLGSSGGEGVQLSVAGSYEGSQKVSVHTGPVSFHCPSHWEPELTIQLQDAAQEPLRVPLRTLPPNQPVKVAFPSAQPPPRRLSHLRRSPGEPAVRLGFGLCAGEQAFLSQRKQVVAKALKRLLQLEEDLPEDQVPVVAVMATGGGVRAMTALFGQLSGLQQLGVLDCVSYITGASGSTWAMADLYEDPDWSQKDLAGPIATARTRVTRSKLGVLAPDRLRRYRRELGERAQQGHPSCFTDLWSLLNEALLHDQPHHCTLSEQRKALSRGQNPLPIYCALNTKDKRLSTFEFGEWVEFTPYEVGFPKYGGFVPPELFGSEFFMGRLMKRLPESRICFLEGIWSNLYAANLQDSLYWASEPTQFWDRWAQARAGLDKEEVPYSRLEEPPTATAAGRVAEVFTDLLTRRPLVGSTHNFLRGLQFHRNYFRHPHFSAWKDTKLDGLPNQLTPSERYLCLLDVGYFVNTSCPPLLPPARDVDLILSFDYNLNGAFQQLELVGRYCREQSVPFPAITPTPEERLRPGECHVFSDPACPDAPVVLHFPLVNDSFRHHSAPGVRRGPAEEAGGELNLAAAGSPYHYTQVTYSEEDADKLLGLARYNVRNSREQILEALRQAVERRRRCPRPAPV</sequence>
<keyword evidence="5 15" id="KW-0963">Cytoplasm</keyword>
<evidence type="ECO:0000256" key="12">
    <source>
        <dbReference type="ARBA" id="ARBA00023422"/>
    </source>
</evidence>
<dbReference type="PROSITE" id="PS51210">
    <property type="entry name" value="PLA2C"/>
    <property type="match status" value="1"/>
</dbReference>
<dbReference type="PANTHER" id="PTHR10728">
    <property type="entry name" value="CYTOSOLIC PHOSPHOLIPASE A2"/>
    <property type="match status" value="1"/>
</dbReference>
<dbReference type="STRING" id="9258.ENSOANP00000031211"/>
<dbReference type="GeneTree" id="ENSGT01030000234606"/>
<proteinExistence type="predicted"/>
<dbReference type="PROSITE" id="PS50004">
    <property type="entry name" value="C2"/>
    <property type="match status" value="1"/>
</dbReference>
<comment type="subcellular location">
    <subcellularLocation>
        <location evidence="3">Cytoplasm</location>
        <location evidence="3">Cytosol</location>
    </subcellularLocation>
    <subcellularLocation>
        <location evidence="2">Membrane</location>
        <topology evidence="2">Peripheral membrane protein</topology>
    </subcellularLocation>
</comment>
<keyword evidence="19" id="KW-1185">Reference proteome</keyword>
<keyword evidence="7 14" id="KW-0378">Hydrolase</keyword>
<dbReference type="Bgee" id="ENSOANG00000029681">
    <property type="expression patterns" value="Expressed in endometrium and 7 other cell types or tissues"/>
</dbReference>
<keyword evidence="8 15" id="KW-0106">Calcium</keyword>
<dbReference type="GO" id="GO:0005829">
    <property type="term" value="C:cytosol"/>
    <property type="evidence" value="ECO:0000318"/>
    <property type="project" value="GO_Central"/>
</dbReference>
<dbReference type="GO" id="GO:0046475">
    <property type="term" value="P:glycerophospholipid catabolic process"/>
    <property type="evidence" value="ECO:0000318"/>
    <property type="project" value="GO_Central"/>
</dbReference>
<dbReference type="Gene3D" id="3.40.1090.10">
    <property type="entry name" value="Cytosolic phospholipase A2 catalytic domain"/>
    <property type="match status" value="1"/>
</dbReference>
<accession>K7ECF4</accession>
<dbReference type="EC" id="3.1.1.4" evidence="4 15"/>
<dbReference type="HOGENOM" id="CLU_011663_1_1_1"/>
<evidence type="ECO:0000256" key="10">
    <source>
        <dbReference type="ARBA" id="ARBA00023098"/>
    </source>
</evidence>
<dbReference type="InParanoid" id="K7ECF4"/>
<evidence type="ECO:0000256" key="8">
    <source>
        <dbReference type="ARBA" id="ARBA00022837"/>
    </source>
</evidence>
<dbReference type="GO" id="GO:0047498">
    <property type="term" value="F:calcium-dependent phospholipase A2 activity"/>
    <property type="evidence" value="ECO:0000318"/>
    <property type="project" value="GO_Central"/>
</dbReference>
<dbReference type="InterPro" id="IPR016035">
    <property type="entry name" value="Acyl_Trfase/lysoPLipase"/>
</dbReference>
<evidence type="ECO:0000259" key="17">
    <source>
        <dbReference type="PROSITE" id="PS51210"/>
    </source>
</evidence>
<dbReference type="Proteomes" id="UP000002279">
    <property type="component" value="Unplaced"/>
</dbReference>
<comment type="domain">
    <text evidence="15">The N-terminal C2 domain associates with lipid membranes upon calcium binding.</text>
</comment>
<gene>
    <name evidence="18" type="primary">PLA2G4B</name>
</gene>
<dbReference type="Ensembl" id="ENSOANT00000040456.2">
    <property type="protein sequence ID" value="ENSOANP00000031211.2"/>
    <property type="gene ID" value="ENSOANG00000029681.2"/>
</dbReference>
<dbReference type="InterPro" id="IPR000008">
    <property type="entry name" value="C2_dom"/>
</dbReference>
<dbReference type="InterPro" id="IPR035892">
    <property type="entry name" value="C2_domain_sf"/>
</dbReference>
<keyword evidence="6 15" id="KW-0479">Metal-binding</keyword>
<evidence type="ECO:0000256" key="6">
    <source>
        <dbReference type="ARBA" id="ARBA00022723"/>
    </source>
</evidence>
<dbReference type="AlphaFoldDB" id="K7ECF4"/>
<dbReference type="GO" id="GO:0005544">
    <property type="term" value="F:calcium-dependent phospholipid binding"/>
    <property type="evidence" value="ECO:0000318"/>
    <property type="project" value="GO_Central"/>
</dbReference>
<evidence type="ECO:0000256" key="4">
    <source>
        <dbReference type="ARBA" id="ARBA00013278"/>
    </source>
</evidence>
<name>K7ECF4_ORNAN</name>
<feature type="domain" description="C2" evidence="16">
    <location>
        <begin position="1"/>
        <end position="110"/>
    </location>
</feature>
<evidence type="ECO:0000256" key="13">
    <source>
        <dbReference type="ARBA" id="ARBA00048373"/>
    </source>
</evidence>
<keyword evidence="9 14" id="KW-0442">Lipid degradation</keyword>
<dbReference type="SUPFAM" id="SSF52151">
    <property type="entry name" value="FabD/lysophospholipase-like"/>
    <property type="match status" value="1"/>
</dbReference>
<dbReference type="Pfam" id="PF01735">
    <property type="entry name" value="PLA2_B"/>
    <property type="match status" value="1"/>
</dbReference>
<evidence type="ECO:0000256" key="14">
    <source>
        <dbReference type="PROSITE-ProRule" id="PRU00555"/>
    </source>
</evidence>
<reference evidence="18" key="1">
    <citation type="submission" date="2025-08" db="UniProtKB">
        <authorList>
            <consortium name="Ensembl"/>
        </authorList>
    </citation>
    <scope>IDENTIFICATION</scope>
    <source>
        <strain evidence="18">Glennie</strain>
    </source>
</reference>
<evidence type="ECO:0000256" key="15">
    <source>
        <dbReference type="RuleBase" id="RU362102"/>
    </source>
</evidence>
<dbReference type="InterPro" id="IPR040723">
    <property type="entry name" value="cPLA2_C2"/>
</dbReference>
<dbReference type="SMART" id="SM00022">
    <property type="entry name" value="PLAc"/>
    <property type="match status" value="1"/>
</dbReference>
<feature type="domain" description="PLA2c" evidence="17">
    <location>
        <begin position="228"/>
        <end position="767"/>
    </location>
</feature>
<dbReference type="PANTHER" id="PTHR10728:SF32">
    <property type="entry name" value="CYTOSOLIC PHOSPHOLIPASE A2 BETA"/>
    <property type="match status" value="1"/>
</dbReference>
<evidence type="ECO:0000256" key="9">
    <source>
        <dbReference type="ARBA" id="ARBA00022963"/>
    </source>
</evidence>
<keyword evidence="10 14" id="KW-0443">Lipid metabolism</keyword>
<dbReference type="Gene3D" id="2.60.40.150">
    <property type="entry name" value="C2 domain"/>
    <property type="match status" value="1"/>
</dbReference>
<dbReference type="GO" id="GO:0005509">
    <property type="term" value="F:calcium ion binding"/>
    <property type="evidence" value="ECO:0000318"/>
    <property type="project" value="GO_Central"/>
</dbReference>
<evidence type="ECO:0000313" key="18">
    <source>
        <dbReference type="Ensembl" id="ENSOANP00000031211.2"/>
    </source>
</evidence>
<keyword evidence="11" id="KW-0472">Membrane</keyword>
<evidence type="ECO:0000256" key="1">
    <source>
        <dbReference type="ARBA" id="ARBA00001913"/>
    </source>
</evidence>
<evidence type="ECO:0000256" key="7">
    <source>
        <dbReference type="ARBA" id="ARBA00022801"/>
    </source>
</evidence>
<dbReference type="FunCoup" id="K7ECF4">
    <property type="interactions" value="775"/>
</dbReference>
<dbReference type="Pfam" id="PF00168">
    <property type="entry name" value="C2"/>
    <property type="match status" value="1"/>
</dbReference>
<dbReference type="FunFam" id="2.60.40.150:FF:000030">
    <property type="entry name" value="Phospholipase A2"/>
    <property type="match status" value="1"/>
</dbReference>
<comment type="catalytic activity">
    <reaction evidence="13">
        <text>1-hexadecanoyl-2-(5Z,8Z,11Z,14Z-eicosatetraenoyl)-sn-glycero-3-phosphocholine + H2O = 1-hexadecanoyl-sn-glycero-3-phosphocholine + (5Z,8Z,11Z,14Z)-eicosatetraenoate + H(+)</text>
        <dbReference type="Rhea" id="RHEA:40427"/>
        <dbReference type="ChEBI" id="CHEBI:15377"/>
        <dbReference type="ChEBI" id="CHEBI:15378"/>
        <dbReference type="ChEBI" id="CHEBI:32395"/>
        <dbReference type="ChEBI" id="CHEBI:72998"/>
        <dbReference type="ChEBI" id="CHEBI:73003"/>
    </reaction>
    <physiologicalReaction direction="left-to-right" evidence="13">
        <dbReference type="Rhea" id="RHEA:40428"/>
    </physiologicalReaction>
</comment>
<dbReference type="InterPro" id="IPR002642">
    <property type="entry name" value="LysoPLipase_cat_dom"/>
</dbReference>
<evidence type="ECO:0000256" key="2">
    <source>
        <dbReference type="ARBA" id="ARBA00004170"/>
    </source>
</evidence>
<dbReference type="SMART" id="SM00239">
    <property type="entry name" value="C2"/>
    <property type="match status" value="1"/>
</dbReference>
<evidence type="ECO:0000256" key="11">
    <source>
        <dbReference type="ARBA" id="ARBA00023136"/>
    </source>
</evidence>
<evidence type="ECO:0000259" key="16">
    <source>
        <dbReference type="PROSITE" id="PS50004"/>
    </source>
</evidence>
<evidence type="ECO:0000256" key="3">
    <source>
        <dbReference type="ARBA" id="ARBA00004514"/>
    </source>
</evidence>
<dbReference type="SUPFAM" id="SSF49562">
    <property type="entry name" value="C2 domain (Calcium/lipid-binding domain, CaLB)"/>
    <property type="match status" value="1"/>
</dbReference>
<dbReference type="FunFam" id="3.40.1090.10:FF:000002">
    <property type="entry name" value="Phospholipase A2"/>
    <property type="match status" value="1"/>
</dbReference>
<protein>
    <recommendedName>
        <fullName evidence="4 15">Phospholipase A2</fullName>
        <ecNumber evidence="4 15">3.1.1.4</ecNumber>
    </recommendedName>
</protein>